<evidence type="ECO:0000313" key="5">
    <source>
        <dbReference type="Proteomes" id="UP000332487"/>
    </source>
</evidence>
<dbReference type="PANTHER" id="PTHR11586">
    <property type="entry name" value="TRNA-AMINOACYLATION COFACTOR ARC1 FAMILY MEMBER"/>
    <property type="match status" value="1"/>
</dbReference>
<dbReference type="CDD" id="cd02798">
    <property type="entry name" value="tRNA_bind_CsaA"/>
    <property type="match status" value="1"/>
</dbReference>
<keyword evidence="2" id="KW-0694">RNA-binding</keyword>
<dbReference type="SUPFAM" id="SSF50249">
    <property type="entry name" value="Nucleic acid-binding proteins"/>
    <property type="match status" value="1"/>
</dbReference>
<dbReference type="FunFam" id="2.40.50.140:FF:000165">
    <property type="entry name" value="Chaperone CsaA"/>
    <property type="match status" value="1"/>
</dbReference>
<dbReference type="InterPro" id="IPR051270">
    <property type="entry name" value="Tyrosine-tRNA_ligase_regulator"/>
</dbReference>
<dbReference type="AlphaFoldDB" id="C7DHD4"/>
<dbReference type="PANTHER" id="PTHR11586:SF37">
    <property type="entry name" value="TRNA-BINDING DOMAIN-CONTAINING PROTEIN"/>
    <property type="match status" value="1"/>
</dbReference>
<dbReference type="InterPro" id="IPR002547">
    <property type="entry name" value="tRNA-bd_dom"/>
</dbReference>
<protein>
    <submittedName>
        <fullName evidence="4">Export-related chaperone CsaA</fullName>
    </submittedName>
</protein>
<evidence type="ECO:0000256" key="1">
    <source>
        <dbReference type="ARBA" id="ARBA00022555"/>
    </source>
</evidence>
<evidence type="ECO:0000259" key="3">
    <source>
        <dbReference type="PROSITE" id="PS50886"/>
    </source>
</evidence>
<dbReference type="GO" id="GO:0000049">
    <property type="term" value="F:tRNA binding"/>
    <property type="evidence" value="ECO:0007669"/>
    <property type="project" value="UniProtKB-KW"/>
</dbReference>
<reference evidence="4 5" key="1">
    <citation type="journal article" date="2009" name="Genome Biol.">
        <title>Community-wide analysis of microbial genome sequence signatures.</title>
        <authorList>
            <person name="Dick G.J."/>
            <person name="Andersson A.F."/>
            <person name="Baker B.J."/>
            <person name="Simmons S.L."/>
            <person name="Thomas B.C."/>
            <person name="Yelton A.P."/>
            <person name="Banfield J.F."/>
        </authorList>
    </citation>
    <scope>NUCLEOTIDE SEQUENCE [LARGE SCALE GENOMIC DNA]</scope>
    <source>
        <strain evidence="4">ARMAN-2</strain>
    </source>
</reference>
<dbReference type="InterPro" id="IPR012340">
    <property type="entry name" value="NA-bd_OB-fold"/>
</dbReference>
<dbReference type="Proteomes" id="UP000332487">
    <property type="component" value="Unassembled WGS sequence"/>
</dbReference>
<reference evidence="4 5" key="2">
    <citation type="journal article" date="2010" name="Proc. Natl. Acad. Sci. U.S.A.">
        <title>Enigmatic, ultrasmall, uncultivated Archaea.</title>
        <authorList>
            <person name="Baker B.J."/>
            <person name="Comolli L.R."/>
            <person name="Dick G.J."/>
            <person name="Hauser L.J."/>
            <person name="Hyatt D."/>
            <person name="Dill B.D."/>
            <person name="Land M.L."/>
            <person name="Verberkmoes N.C."/>
            <person name="Hettich R.L."/>
            <person name="Banfield J.F."/>
        </authorList>
    </citation>
    <scope>NUCLEOTIDE SEQUENCE [LARGE SCALE GENOMIC DNA]</scope>
    <source>
        <strain evidence="4">ARMAN-2</strain>
    </source>
</reference>
<sequence length="113" mass="12387">MDGYAEYDNFSRLDIRVGEIKSVEVFSEAKKPAYKLYIFFGDEIGIKKSSAQIRNYSVDELVGRKVIAVVNFKPKQVANFVSEVLVLGAITDEGVKLLGVDDPGGVKPGCRIG</sequence>
<dbReference type="Gene3D" id="2.40.50.140">
    <property type="entry name" value="Nucleic acid-binding proteins"/>
    <property type="match status" value="1"/>
</dbReference>
<dbReference type="PROSITE" id="PS50886">
    <property type="entry name" value="TRBD"/>
    <property type="match status" value="1"/>
</dbReference>
<dbReference type="NCBIfam" id="NF007495">
    <property type="entry name" value="PRK10089.1-4"/>
    <property type="match status" value="1"/>
</dbReference>
<dbReference type="NCBIfam" id="NF007494">
    <property type="entry name" value="PRK10089.1-3"/>
    <property type="match status" value="1"/>
</dbReference>
<dbReference type="Pfam" id="PF01588">
    <property type="entry name" value="tRNA_bind"/>
    <property type="match status" value="1"/>
</dbReference>
<feature type="domain" description="TRNA-binding" evidence="3">
    <location>
        <begin position="9"/>
        <end position="113"/>
    </location>
</feature>
<accession>C7DHD4</accession>
<evidence type="ECO:0000256" key="2">
    <source>
        <dbReference type="ARBA" id="ARBA00022884"/>
    </source>
</evidence>
<organism evidence="4 5">
    <name type="scientific">Candidatus Micrarchaeum acidiphilum ARMAN-2</name>
    <dbReference type="NCBI Taxonomy" id="425595"/>
    <lineage>
        <taxon>Archaea</taxon>
        <taxon>Candidatus Micrarchaeota</taxon>
        <taxon>Candidatus Micrarchaeia</taxon>
        <taxon>Candidatus Micrarchaeales</taxon>
        <taxon>Candidatus Micrarchaeaceae</taxon>
        <taxon>Candidatus Micrarchaeum</taxon>
    </lineage>
</organism>
<evidence type="ECO:0000313" key="4">
    <source>
        <dbReference type="EMBL" id="EET90036.1"/>
    </source>
</evidence>
<dbReference type="NCBIfam" id="TIGR02222">
    <property type="entry name" value="chap_CsaA"/>
    <property type="match status" value="1"/>
</dbReference>
<dbReference type="EMBL" id="GG697240">
    <property type="protein sequence ID" value="EET90036.1"/>
    <property type="molecule type" value="Genomic_DNA"/>
</dbReference>
<dbReference type="InterPro" id="IPR008231">
    <property type="entry name" value="CsaA"/>
</dbReference>
<name>C7DHD4_MICA2</name>
<gene>
    <name evidence="4" type="ORF">UNLARM2_0478</name>
</gene>
<keyword evidence="5" id="KW-1185">Reference proteome</keyword>
<proteinExistence type="predicted"/>
<keyword evidence="1" id="KW-0820">tRNA-binding</keyword>